<name>A0A6C0B3K3_9ZZZZ</name>
<dbReference type="AlphaFoldDB" id="A0A6C0B3K3"/>
<accession>A0A6C0B3K3</accession>
<protein>
    <submittedName>
        <fullName evidence="1">Uncharacterized protein</fullName>
    </submittedName>
</protein>
<sequence>MSCTKITHRRRIIEKCLKTFHVENKFYPLRLVMCPMNNCYICGEKHKYTKSMYIKNYLRLHHYGYQFCKKCECLVDIFMNIYEESGNYIPNNKFDKNLLNNLRFFRISSNTTIKPYIVKNAWLNINLFPIITLDKDPGYKDNNLCSTICWDLNPNNEFAQKSILLSNLIYYNRGIFGYSPNSGILKGCSSYWKQSIEKAYNIANIPIYFIYCVYKKKKLDNNIDNLVLSRIIEYWKGDLIF</sequence>
<proteinExistence type="predicted"/>
<dbReference type="EMBL" id="MN739059">
    <property type="protein sequence ID" value="QHS86636.1"/>
    <property type="molecule type" value="Genomic_DNA"/>
</dbReference>
<evidence type="ECO:0000313" key="1">
    <source>
        <dbReference type="EMBL" id="QHS86636.1"/>
    </source>
</evidence>
<organism evidence="1">
    <name type="scientific">viral metagenome</name>
    <dbReference type="NCBI Taxonomy" id="1070528"/>
    <lineage>
        <taxon>unclassified sequences</taxon>
        <taxon>metagenomes</taxon>
        <taxon>organismal metagenomes</taxon>
    </lineage>
</organism>
<reference evidence="1" key="1">
    <citation type="journal article" date="2020" name="Nature">
        <title>Giant virus diversity and host interactions through global metagenomics.</title>
        <authorList>
            <person name="Schulz F."/>
            <person name="Roux S."/>
            <person name="Paez-Espino D."/>
            <person name="Jungbluth S."/>
            <person name="Walsh D.A."/>
            <person name="Denef V.J."/>
            <person name="McMahon K.D."/>
            <person name="Konstantinidis K.T."/>
            <person name="Eloe-Fadrosh E.A."/>
            <person name="Kyrpides N.C."/>
            <person name="Woyke T."/>
        </authorList>
    </citation>
    <scope>NUCLEOTIDE SEQUENCE</scope>
    <source>
        <strain evidence="1">GVMAG-M-3300009422-16</strain>
    </source>
</reference>